<dbReference type="InterPro" id="IPR011993">
    <property type="entry name" value="PH-like_dom_sf"/>
</dbReference>
<keyword evidence="1" id="KW-1185">Reference proteome</keyword>
<proteinExistence type="predicted"/>
<reference evidence="2" key="1">
    <citation type="submission" date="2016-11" db="UniProtKB">
        <authorList>
            <consortium name="WormBaseParasite"/>
        </authorList>
    </citation>
    <scope>IDENTIFICATION</scope>
</reference>
<evidence type="ECO:0000313" key="1">
    <source>
        <dbReference type="Proteomes" id="UP000095280"/>
    </source>
</evidence>
<dbReference type="Proteomes" id="UP000095280">
    <property type="component" value="Unplaced"/>
</dbReference>
<dbReference type="Gene3D" id="2.30.29.30">
    <property type="entry name" value="Pleckstrin-homology domain (PH domain)/Phosphotyrosine-binding domain (PTB)"/>
    <property type="match status" value="1"/>
</dbReference>
<evidence type="ECO:0000313" key="2">
    <source>
        <dbReference type="WBParaSite" id="maker-unitig_33943-snap-gene-0.1-mRNA-1"/>
    </source>
</evidence>
<dbReference type="AlphaFoldDB" id="A0A1I8FGP0"/>
<name>A0A1I8FGP0_9PLAT</name>
<organism evidence="1 2">
    <name type="scientific">Macrostomum lignano</name>
    <dbReference type="NCBI Taxonomy" id="282301"/>
    <lineage>
        <taxon>Eukaryota</taxon>
        <taxon>Metazoa</taxon>
        <taxon>Spiralia</taxon>
        <taxon>Lophotrochozoa</taxon>
        <taxon>Platyhelminthes</taxon>
        <taxon>Rhabditophora</taxon>
        <taxon>Macrostomorpha</taxon>
        <taxon>Macrostomida</taxon>
        <taxon>Macrostomidae</taxon>
        <taxon>Macrostomum</taxon>
    </lineage>
</organism>
<sequence>NLRFTLGGSFVAASAAAQNVLRGGSTRALSRSEWQARPRPHAAAHPLLCTRFTLELISGFSILAAAARLTLELNSSSPTTRQRPVRAAVTRKAKSKRQKLWTVLKGQTVYMFKKRSSACNAEYEVNLENLSQLEVQDEPAKDQNKREQQLASAMSMSGGGIKTLALRFDNSKKSVYLTPLDRFDFKRWEEALRRRCSARSGRTKSAAWRAAAACRPGGSPA</sequence>
<dbReference type="WBParaSite" id="maker-unitig_33943-snap-gene-0.1-mRNA-1">
    <property type="protein sequence ID" value="maker-unitig_33943-snap-gene-0.1-mRNA-1"/>
    <property type="gene ID" value="maker-unitig_33943-snap-gene-0.1"/>
</dbReference>
<accession>A0A1I8FGP0</accession>
<dbReference type="SUPFAM" id="SSF50729">
    <property type="entry name" value="PH domain-like"/>
    <property type="match status" value="1"/>
</dbReference>
<protein>
    <submittedName>
        <fullName evidence="2">PH domain-containing protein</fullName>
    </submittedName>
</protein>